<feature type="transmembrane region" description="Helical" evidence="1">
    <location>
        <begin position="21"/>
        <end position="44"/>
    </location>
</feature>
<accession>A0A976MD14</accession>
<proteinExistence type="predicted"/>
<dbReference type="AlphaFoldDB" id="A0A976MD14"/>
<keyword evidence="1" id="KW-0472">Membrane</keyword>
<protein>
    <submittedName>
        <fullName evidence="2">Uncharacterized protein</fullName>
    </submittedName>
</protein>
<feature type="transmembrane region" description="Helical" evidence="1">
    <location>
        <begin position="59"/>
        <end position="77"/>
    </location>
</feature>
<sequence length="200" mass="23075">MREQLWIFKERSSVRSGIAKIPISVSLLGCAILILLLYAISAIIETGILVELIGFDLPFILKMLSLISTVSLFAFVINRTCVLYFVIFSSLVYFVTHSLVISGLIQFYSKCKEYSRPFLSMIYYTPRDEMLMLLMALVMARLLLIIPFCYYSLVLYTIRMAGGTGWTAIPAFQLEMDKIPRQIEELKRRREYVKRRVGIL</sequence>
<organism evidence="2 3">
    <name type="scientific">Theileria orientalis</name>
    <dbReference type="NCBI Taxonomy" id="68886"/>
    <lineage>
        <taxon>Eukaryota</taxon>
        <taxon>Sar</taxon>
        <taxon>Alveolata</taxon>
        <taxon>Apicomplexa</taxon>
        <taxon>Aconoidasida</taxon>
        <taxon>Piroplasmida</taxon>
        <taxon>Theileriidae</taxon>
        <taxon>Theileria</taxon>
    </lineage>
</organism>
<name>A0A976MD14_THEOR</name>
<feature type="transmembrane region" description="Helical" evidence="1">
    <location>
        <begin position="84"/>
        <end position="109"/>
    </location>
</feature>
<dbReference type="EMBL" id="CP056071">
    <property type="protein sequence ID" value="UKK02078.1"/>
    <property type="molecule type" value="Genomic_DNA"/>
</dbReference>
<feature type="transmembrane region" description="Helical" evidence="1">
    <location>
        <begin position="129"/>
        <end position="151"/>
    </location>
</feature>
<gene>
    <name evidence="2" type="ORF">MACK_001432</name>
</gene>
<reference evidence="2" key="1">
    <citation type="submission" date="2022-07" db="EMBL/GenBank/DDBJ databases">
        <title>Evaluation of T. orientalis genome assembly methods using nanopore sequencing and analysis of variation between genomes.</title>
        <authorList>
            <person name="Yam J."/>
            <person name="Micallef M.L."/>
            <person name="Liu M."/>
            <person name="Djordjevic S.P."/>
            <person name="Bogema D.R."/>
            <person name="Jenkins C."/>
        </authorList>
    </citation>
    <scope>NUCLEOTIDE SEQUENCE</scope>
    <source>
        <strain evidence="2">Goon Nure</strain>
    </source>
</reference>
<evidence type="ECO:0000313" key="3">
    <source>
        <dbReference type="Proteomes" id="UP000244811"/>
    </source>
</evidence>
<keyword evidence="1" id="KW-0812">Transmembrane</keyword>
<dbReference type="Proteomes" id="UP000244811">
    <property type="component" value="Chromosome 2"/>
</dbReference>
<evidence type="ECO:0000256" key="1">
    <source>
        <dbReference type="SAM" id="Phobius"/>
    </source>
</evidence>
<keyword evidence="1" id="KW-1133">Transmembrane helix</keyword>
<evidence type="ECO:0000313" key="2">
    <source>
        <dbReference type="EMBL" id="UKK02078.1"/>
    </source>
</evidence>